<dbReference type="InterPro" id="IPR005312">
    <property type="entry name" value="DUF1759"/>
</dbReference>
<protein>
    <recommendedName>
        <fullName evidence="3">Gag protein</fullName>
    </recommendedName>
</protein>
<organism evidence="1 2">
    <name type="scientific">Psylliodes chrysocephalus</name>
    <dbReference type="NCBI Taxonomy" id="3402493"/>
    <lineage>
        <taxon>Eukaryota</taxon>
        <taxon>Metazoa</taxon>
        <taxon>Ecdysozoa</taxon>
        <taxon>Arthropoda</taxon>
        <taxon>Hexapoda</taxon>
        <taxon>Insecta</taxon>
        <taxon>Pterygota</taxon>
        <taxon>Neoptera</taxon>
        <taxon>Endopterygota</taxon>
        <taxon>Coleoptera</taxon>
        <taxon>Polyphaga</taxon>
        <taxon>Cucujiformia</taxon>
        <taxon>Chrysomeloidea</taxon>
        <taxon>Chrysomelidae</taxon>
        <taxon>Galerucinae</taxon>
        <taxon>Alticini</taxon>
        <taxon>Psylliodes</taxon>
    </lineage>
</organism>
<evidence type="ECO:0008006" key="3">
    <source>
        <dbReference type="Google" id="ProtNLM"/>
    </source>
</evidence>
<dbReference type="AlphaFoldDB" id="A0A9P0D9Z3"/>
<name>A0A9P0D9Z3_9CUCU</name>
<dbReference type="Proteomes" id="UP001153636">
    <property type="component" value="Chromosome 9"/>
</dbReference>
<dbReference type="Pfam" id="PF03564">
    <property type="entry name" value="DUF1759"/>
    <property type="match status" value="1"/>
</dbReference>
<dbReference type="EMBL" id="OV651821">
    <property type="protein sequence ID" value="CAH1115111.1"/>
    <property type="molecule type" value="Genomic_DNA"/>
</dbReference>
<dbReference type="OrthoDB" id="7444419at2759"/>
<evidence type="ECO:0000313" key="1">
    <source>
        <dbReference type="EMBL" id="CAH1115111.1"/>
    </source>
</evidence>
<dbReference type="PANTHER" id="PTHR22954">
    <property type="entry name" value="RETROVIRAL PROTEASE-RELATED"/>
    <property type="match status" value="1"/>
</dbReference>
<gene>
    <name evidence="1" type="ORF">PSYICH_LOCUS15582</name>
</gene>
<reference evidence="1" key="1">
    <citation type="submission" date="2022-01" db="EMBL/GenBank/DDBJ databases">
        <authorList>
            <person name="King R."/>
        </authorList>
    </citation>
    <scope>NUCLEOTIDE SEQUENCE</scope>
</reference>
<keyword evidence="2" id="KW-1185">Reference proteome</keyword>
<sequence>MKLLEEQIANKDRQNIQENNKPNIQLPKIKLPLFDGSYDKWFSFHDIFQKVIHQSSFLTTIEKMQYLKTNIRGEASKIIEHLEITEDNYLSAWELLKKRYENKRLLVSTLVDKILDLPVCHDESVEKLKQLHDVTMECLNAIKNIGIETMSWGPIVTRIIMRKWDPTTSKLFEQNLTKPHEVPDLATVMEFLERRFQSLESSKNQEMPKARIMYPKSEIKTSYKNNGYNTCGYCNKDHTIYQCEAFKSLDVKDRNNAIKAMSSPKFCIPQVANCWISISIKGETTNCATKAISLKSLKRFLKLLFRVETIST</sequence>
<proteinExistence type="predicted"/>
<dbReference type="PANTHER" id="PTHR22954:SF3">
    <property type="entry name" value="PROTEIN CBG08539"/>
    <property type="match status" value="1"/>
</dbReference>
<evidence type="ECO:0000313" key="2">
    <source>
        <dbReference type="Proteomes" id="UP001153636"/>
    </source>
</evidence>
<accession>A0A9P0D9Z3</accession>